<comment type="caution">
    <text evidence="2">The sequence shown here is derived from an EMBL/GenBank/DDBJ whole genome shotgun (WGS) entry which is preliminary data.</text>
</comment>
<organism evidence="2 3">
    <name type="scientific">Campylobacter hyointestinalis subsp. hyointestinalis</name>
    <dbReference type="NCBI Taxonomy" id="91352"/>
    <lineage>
        <taxon>Bacteria</taxon>
        <taxon>Pseudomonadati</taxon>
        <taxon>Campylobacterota</taxon>
        <taxon>Epsilonproteobacteria</taxon>
        <taxon>Campylobacterales</taxon>
        <taxon>Campylobacteraceae</taxon>
        <taxon>Campylobacter</taxon>
    </lineage>
</organism>
<sequence>MEAILLLLEPYIHPKLFFFLLGVFVGSGVTFGLCLKFMHPPKIEHFNKACVLSGGTEIPVNIALKNAKLKRIECPFVNKGKCSLCDNKKCIMFKYSL</sequence>
<dbReference type="Proteomes" id="UP000052245">
    <property type="component" value="Unassembled WGS sequence"/>
</dbReference>
<name>A0A9W5AWK3_CAMHY</name>
<keyword evidence="1" id="KW-0812">Transmembrane</keyword>
<evidence type="ECO:0000313" key="3">
    <source>
        <dbReference type="Proteomes" id="UP000052245"/>
    </source>
</evidence>
<evidence type="ECO:0000313" key="2">
    <source>
        <dbReference type="EMBL" id="CUU91373.1"/>
    </source>
</evidence>
<dbReference type="EMBL" id="FAVC01000003">
    <property type="protein sequence ID" value="CUU91373.1"/>
    <property type="molecule type" value="Genomic_DNA"/>
</dbReference>
<dbReference type="AlphaFoldDB" id="A0A9W5AWK3"/>
<protein>
    <submittedName>
        <fullName evidence="2">Uncharacterized protein</fullName>
    </submittedName>
</protein>
<gene>
    <name evidence="2" type="ORF">ERS739223_01731</name>
</gene>
<keyword evidence="1" id="KW-1133">Transmembrane helix</keyword>
<evidence type="ECO:0000256" key="1">
    <source>
        <dbReference type="SAM" id="Phobius"/>
    </source>
</evidence>
<proteinExistence type="predicted"/>
<reference evidence="2 3" key="1">
    <citation type="submission" date="2015-11" db="EMBL/GenBank/DDBJ databases">
        <authorList>
            <consortium name="Pathogen Informatics"/>
        </authorList>
    </citation>
    <scope>NUCLEOTIDE SEQUENCE [LARGE SCALE GENOMIC DNA]</scope>
    <source>
        <strain evidence="2 3">007A-0283</strain>
    </source>
</reference>
<feature type="transmembrane region" description="Helical" evidence="1">
    <location>
        <begin position="16"/>
        <end position="38"/>
    </location>
</feature>
<keyword evidence="1" id="KW-0472">Membrane</keyword>
<accession>A0A9W5AWK3</accession>